<keyword evidence="3" id="KW-1185">Reference proteome</keyword>
<dbReference type="RefSeq" id="WP_039814566.1">
    <property type="nucleotide sequence ID" value="NZ_JARWOO010000221.1"/>
</dbReference>
<dbReference type="Proteomes" id="UP000255467">
    <property type="component" value="Unassembled WGS sequence"/>
</dbReference>
<proteinExistence type="predicted"/>
<organism evidence="2 3">
    <name type="scientific">Nocardia otitidiscaviarum</name>
    <dbReference type="NCBI Taxonomy" id="1823"/>
    <lineage>
        <taxon>Bacteria</taxon>
        <taxon>Bacillati</taxon>
        <taxon>Actinomycetota</taxon>
        <taxon>Actinomycetes</taxon>
        <taxon>Mycobacteriales</taxon>
        <taxon>Nocardiaceae</taxon>
        <taxon>Nocardia</taxon>
    </lineage>
</organism>
<dbReference type="OrthoDB" id="4570648at2"/>
<gene>
    <name evidence="2" type="ORF">NCTC1934_06187</name>
</gene>
<evidence type="ECO:0000313" key="3">
    <source>
        <dbReference type="Proteomes" id="UP000255467"/>
    </source>
</evidence>
<sequence>MFDNGHAGTPPIRRHVDPPRPVTVDISKALPSGGTRFAANSLPLHVRAEGLDLSGLKPGLLYAWARTTTGGWLGFVQVTITTGNGRDKLTLRQWFPESALSPRQDTP</sequence>
<evidence type="ECO:0000313" key="2">
    <source>
        <dbReference type="EMBL" id="SUD48850.1"/>
    </source>
</evidence>
<evidence type="ECO:0000256" key="1">
    <source>
        <dbReference type="SAM" id="MobiDB-lite"/>
    </source>
</evidence>
<dbReference type="STRING" id="1406858.GCA_000710895_06970"/>
<protein>
    <submittedName>
        <fullName evidence="2">Uncharacterized protein</fullName>
    </submittedName>
</protein>
<feature type="region of interest" description="Disordered" evidence="1">
    <location>
        <begin position="1"/>
        <end position="21"/>
    </location>
</feature>
<dbReference type="EMBL" id="UGRY01000005">
    <property type="protein sequence ID" value="SUD48850.1"/>
    <property type="molecule type" value="Genomic_DNA"/>
</dbReference>
<dbReference type="AlphaFoldDB" id="A0A379JK79"/>
<accession>A0A379JK79</accession>
<name>A0A379JK79_9NOCA</name>
<reference evidence="2 3" key="1">
    <citation type="submission" date="2018-06" db="EMBL/GenBank/DDBJ databases">
        <authorList>
            <consortium name="Pathogen Informatics"/>
            <person name="Doyle S."/>
        </authorList>
    </citation>
    <scope>NUCLEOTIDE SEQUENCE [LARGE SCALE GENOMIC DNA]</scope>
    <source>
        <strain evidence="2 3">NCTC1934</strain>
    </source>
</reference>